<reference evidence="2 3" key="1">
    <citation type="journal article" date="2022" name="Nat. Plants">
        <title>Genomes of leafy and leafless Platanthera orchids illuminate the evolution of mycoheterotrophy.</title>
        <authorList>
            <person name="Li M.H."/>
            <person name="Liu K.W."/>
            <person name="Li Z."/>
            <person name="Lu H.C."/>
            <person name="Ye Q.L."/>
            <person name="Zhang D."/>
            <person name="Wang J.Y."/>
            <person name="Li Y.F."/>
            <person name="Zhong Z.M."/>
            <person name="Liu X."/>
            <person name="Yu X."/>
            <person name="Liu D.K."/>
            <person name="Tu X.D."/>
            <person name="Liu B."/>
            <person name="Hao Y."/>
            <person name="Liao X.Y."/>
            <person name="Jiang Y.T."/>
            <person name="Sun W.H."/>
            <person name="Chen J."/>
            <person name="Chen Y.Q."/>
            <person name="Ai Y."/>
            <person name="Zhai J.W."/>
            <person name="Wu S.S."/>
            <person name="Zhou Z."/>
            <person name="Hsiao Y.Y."/>
            <person name="Wu W.L."/>
            <person name="Chen Y.Y."/>
            <person name="Lin Y.F."/>
            <person name="Hsu J.L."/>
            <person name="Li C.Y."/>
            <person name="Wang Z.W."/>
            <person name="Zhao X."/>
            <person name="Zhong W.Y."/>
            <person name="Ma X.K."/>
            <person name="Ma L."/>
            <person name="Huang J."/>
            <person name="Chen G.Z."/>
            <person name="Huang M.Z."/>
            <person name="Huang L."/>
            <person name="Peng D.H."/>
            <person name="Luo Y.B."/>
            <person name="Zou S.Q."/>
            <person name="Chen S.P."/>
            <person name="Lan S."/>
            <person name="Tsai W.C."/>
            <person name="Van de Peer Y."/>
            <person name="Liu Z.J."/>
        </authorList>
    </citation>
    <scope>NUCLEOTIDE SEQUENCE [LARGE SCALE GENOMIC DNA]</scope>
    <source>
        <strain evidence="2">Lor287</strain>
    </source>
</reference>
<organism evidence="2 3">
    <name type="scientific">Platanthera zijinensis</name>
    <dbReference type="NCBI Taxonomy" id="2320716"/>
    <lineage>
        <taxon>Eukaryota</taxon>
        <taxon>Viridiplantae</taxon>
        <taxon>Streptophyta</taxon>
        <taxon>Embryophyta</taxon>
        <taxon>Tracheophyta</taxon>
        <taxon>Spermatophyta</taxon>
        <taxon>Magnoliopsida</taxon>
        <taxon>Liliopsida</taxon>
        <taxon>Asparagales</taxon>
        <taxon>Orchidaceae</taxon>
        <taxon>Orchidoideae</taxon>
        <taxon>Orchideae</taxon>
        <taxon>Orchidinae</taxon>
        <taxon>Platanthera</taxon>
    </lineage>
</organism>
<name>A0AAP0AUW1_9ASPA</name>
<proteinExistence type="predicted"/>
<dbReference type="GO" id="GO:0016616">
    <property type="term" value="F:oxidoreductase activity, acting on the CH-OH group of donors, NAD or NADP as acceptor"/>
    <property type="evidence" value="ECO:0007669"/>
    <property type="project" value="TreeGrafter"/>
</dbReference>
<dbReference type="PANTHER" id="PTHR10366:SF749">
    <property type="entry name" value="NAD DEPENDENT EPIMERASE_DEHYDRATASE FAMILY PROTEIN, EXPRESSED"/>
    <property type="match status" value="1"/>
</dbReference>
<dbReference type="Gene3D" id="3.40.50.720">
    <property type="entry name" value="NAD(P)-binding Rossmann-like Domain"/>
    <property type="match status" value="2"/>
</dbReference>
<evidence type="ECO:0000256" key="1">
    <source>
        <dbReference type="ARBA" id="ARBA00023002"/>
    </source>
</evidence>
<keyword evidence="1" id="KW-0560">Oxidoreductase</keyword>
<dbReference type="EMBL" id="JBBWWQ010000020">
    <property type="protein sequence ID" value="KAK8916177.1"/>
    <property type="molecule type" value="Genomic_DNA"/>
</dbReference>
<protein>
    <submittedName>
        <fullName evidence="2">Uncharacterized protein</fullName>
    </submittedName>
</protein>
<sequence>MAPPIAPRRTPKTVCVVDVSSPLGGAIVDRLLHLGYSVHAASFSRGDSSTAAWRESKRVRVFAADPLDYHSIAAAIRGCSGVFYTYDNESFYDLWHALAKTLSEKTAWALAMDRGIDMISVNAGLILAGADLRSSPYLKGAPEMYEGGVLVTAKLEFLVDAHICVFESADAYGRYLCFNHTVCRPQDAVDFARLLSPTTPNPPPSAGLSVIQERIHSKKLTKLMFEFGAGLQAAE</sequence>
<dbReference type="SUPFAM" id="SSF51735">
    <property type="entry name" value="NAD(P)-binding Rossmann-fold domains"/>
    <property type="match status" value="1"/>
</dbReference>
<dbReference type="Proteomes" id="UP001418222">
    <property type="component" value="Unassembled WGS sequence"/>
</dbReference>
<dbReference type="InterPro" id="IPR050425">
    <property type="entry name" value="NAD(P)_dehydrat-like"/>
</dbReference>
<dbReference type="AlphaFoldDB" id="A0AAP0AUW1"/>
<dbReference type="InterPro" id="IPR036291">
    <property type="entry name" value="NAD(P)-bd_dom_sf"/>
</dbReference>
<evidence type="ECO:0000313" key="3">
    <source>
        <dbReference type="Proteomes" id="UP001418222"/>
    </source>
</evidence>
<keyword evidence="3" id="KW-1185">Reference proteome</keyword>
<dbReference type="PANTHER" id="PTHR10366">
    <property type="entry name" value="NAD DEPENDENT EPIMERASE/DEHYDRATASE"/>
    <property type="match status" value="1"/>
</dbReference>
<accession>A0AAP0AUW1</accession>
<comment type="caution">
    <text evidence="2">The sequence shown here is derived from an EMBL/GenBank/DDBJ whole genome shotgun (WGS) entry which is preliminary data.</text>
</comment>
<evidence type="ECO:0000313" key="2">
    <source>
        <dbReference type="EMBL" id="KAK8916177.1"/>
    </source>
</evidence>
<gene>
    <name evidence="2" type="ORF">KSP39_PZI022644</name>
</gene>